<dbReference type="CDD" id="cd20617">
    <property type="entry name" value="CYP1_2-like"/>
    <property type="match status" value="1"/>
</dbReference>
<dbReference type="AlphaFoldDB" id="A0A8S1EFB6"/>
<evidence type="ECO:0000256" key="3">
    <source>
        <dbReference type="ARBA" id="ARBA00022723"/>
    </source>
</evidence>
<evidence type="ECO:0000256" key="4">
    <source>
        <dbReference type="ARBA" id="ARBA00023002"/>
    </source>
</evidence>
<dbReference type="SUPFAM" id="SSF48264">
    <property type="entry name" value="Cytochrome P450"/>
    <property type="match status" value="1"/>
</dbReference>
<dbReference type="InterPro" id="IPR002401">
    <property type="entry name" value="Cyt_P450_E_grp-I"/>
</dbReference>
<dbReference type="Proteomes" id="UP000494206">
    <property type="component" value="Unassembled WGS sequence"/>
</dbReference>
<evidence type="ECO:0000256" key="2">
    <source>
        <dbReference type="ARBA" id="ARBA00010617"/>
    </source>
</evidence>
<dbReference type="InterPro" id="IPR036396">
    <property type="entry name" value="Cyt_P450_sf"/>
</dbReference>
<keyword evidence="3 7" id="KW-0479">Metal-binding</keyword>
<comment type="cofactor">
    <cofactor evidence="1 7">
        <name>heme</name>
        <dbReference type="ChEBI" id="CHEBI:30413"/>
    </cofactor>
</comment>
<evidence type="ECO:0000256" key="1">
    <source>
        <dbReference type="ARBA" id="ARBA00001971"/>
    </source>
</evidence>
<dbReference type="PROSITE" id="PS00086">
    <property type="entry name" value="CYTOCHROME_P450"/>
    <property type="match status" value="1"/>
</dbReference>
<evidence type="ECO:0000256" key="6">
    <source>
        <dbReference type="ARBA" id="ARBA00023033"/>
    </source>
</evidence>
<sequence length="483" mass="55157">MVILLILITIITAAFIHQKIRQRKLPKGPSPLPIIGNIHQLVYYSIKNGGVVEAFREFEKQYGKVFTTWIGPLPTVNIADFALAQETHVKNGNAYADRFSQGITAYLREGRGIIGSSGVFWQEHRRFALHTLRNFGLGRNIMEERILEELDTDASIFFDLVVGSIINKILVSQRFEKDDQNFAKLKRNLEISLETATPFEMFAPTWLLKTWMFKWRHAKTFKPIDDIHDFVKDCIGKRLKEIENGTYEVTEEANDFLGAFLYKIECDKNNNVEKSNFTLETLAIDMLDLWLAGQETTSTTLTWGFLCLLKNPEVVEKIRAELNKTTSNGSRNLSLSDKPNTPYLVATINEIQRITSILNINLLRVVNEDTFIEDQPIAAGTAVSVQLSLLHTDERLFKNHKEFNPDRFIENEGLEKKLIPFGIGKRVCLGEALARAELYLIIGNLILRYNLEKIGQPPPLVTINPVGILKRPPSYRMRLIPIR</sequence>
<name>A0A8S1EFB6_9PELO</name>
<comment type="similarity">
    <text evidence="2 8">Belongs to the cytochrome P450 family.</text>
</comment>
<dbReference type="GO" id="GO:0005506">
    <property type="term" value="F:iron ion binding"/>
    <property type="evidence" value="ECO:0007669"/>
    <property type="project" value="InterPro"/>
</dbReference>
<keyword evidence="5 7" id="KW-0408">Iron</keyword>
<dbReference type="FunFam" id="1.10.630.10:FF:000036">
    <property type="entry name" value="CYtochrome P450 family"/>
    <property type="match status" value="1"/>
</dbReference>
<keyword evidence="7 8" id="KW-0349">Heme</keyword>
<comment type="caution">
    <text evidence="9">The sequence shown here is derived from an EMBL/GenBank/DDBJ whole genome shotgun (WGS) entry which is preliminary data.</text>
</comment>
<dbReference type="Gene3D" id="1.10.630.10">
    <property type="entry name" value="Cytochrome P450"/>
    <property type="match status" value="1"/>
</dbReference>
<dbReference type="EMBL" id="CADEPM010000001">
    <property type="protein sequence ID" value="CAB3398703.1"/>
    <property type="molecule type" value="Genomic_DNA"/>
</dbReference>
<dbReference type="GO" id="GO:0006805">
    <property type="term" value="P:xenobiotic metabolic process"/>
    <property type="evidence" value="ECO:0007669"/>
    <property type="project" value="TreeGrafter"/>
</dbReference>
<protein>
    <recommendedName>
        <fullName evidence="11">CYtochrome P450 family</fullName>
    </recommendedName>
</protein>
<keyword evidence="4 8" id="KW-0560">Oxidoreductase</keyword>
<dbReference type="GO" id="GO:0005737">
    <property type="term" value="C:cytoplasm"/>
    <property type="evidence" value="ECO:0007669"/>
    <property type="project" value="TreeGrafter"/>
</dbReference>
<evidence type="ECO:0000256" key="5">
    <source>
        <dbReference type="ARBA" id="ARBA00023004"/>
    </source>
</evidence>
<keyword evidence="6 8" id="KW-0503">Monooxygenase</keyword>
<organism evidence="9 10">
    <name type="scientific">Caenorhabditis bovis</name>
    <dbReference type="NCBI Taxonomy" id="2654633"/>
    <lineage>
        <taxon>Eukaryota</taxon>
        <taxon>Metazoa</taxon>
        <taxon>Ecdysozoa</taxon>
        <taxon>Nematoda</taxon>
        <taxon>Chromadorea</taxon>
        <taxon>Rhabditida</taxon>
        <taxon>Rhabditina</taxon>
        <taxon>Rhabditomorpha</taxon>
        <taxon>Rhabditoidea</taxon>
        <taxon>Rhabditidae</taxon>
        <taxon>Peloderinae</taxon>
        <taxon>Caenorhabditis</taxon>
    </lineage>
</organism>
<dbReference type="PRINTS" id="PR00463">
    <property type="entry name" value="EP450I"/>
</dbReference>
<dbReference type="OrthoDB" id="2789670at2759"/>
<proteinExistence type="inferred from homology"/>
<evidence type="ECO:0008006" key="11">
    <source>
        <dbReference type="Google" id="ProtNLM"/>
    </source>
</evidence>
<evidence type="ECO:0000256" key="8">
    <source>
        <dbReference type="RuleBase" id="RU000461"/>
    </source>
</evidence>
<accession>A0A8S1EFB6</accession>
<dbReference type="PRINTS" id="PR00385">
    <property type="entry name" value="P450"/>
</dbReference>
<keyword evidence="10" id="KW-1185">Reference proteome</keyword>
<dbReference type="InterPro" id="IPR001128">
    <property type="entry name" value="Cyt_P450"/>
</dbReference>
<dbReference type="PANTHER" id="PTHR24300:SF375">
    <property type="entry name" value="CYTOCHROME P450 FAMILY"/>
    <property type="match status" value="1"/>
</dbReference>
<dbReference type="GO" id="GO:0020037">
    <property type="term" value="F:heme binding"/>
    <property type="evidence" value="ECO:0007669"/>
    <property type="project" value="InterPro"/>
</dbReference>
<evidence type="ECO:0000313" key="9">
    <source>
        <dbReference type="EMBL" id="CAB3398703.1"/>
    </source>
</evidence>
<dbReference type="Pfam" id="PF00067">
    <property type="entry name" value="p450"/>
    <property type="match status" value="1"/>
</dbReference>
<gene>
    <name evidence="9" type="ORF">CBOVIS_LOCUS1947</name>
</gene>
<evidence type="ECO:0000256" key="7">
    <source>
        <dbReference type="PIRSR" id="PIRSR602401-1"/>
    </source>
</evidence>
<dbReference type="PANTHER" id="PTHR24300">
    <property type="entry name" value="CYTOCHROME P450 508A4-RELATED"/>
    <property type="match status" value="1"/>
</dbReference>
<dbReference type="GO" id="GO:0016712">
    <property type="term" value="F:oxidoreductase activity, acting on paired donors, with incorporation or reduction of molecular oxygen, reduced flavin or flavoprotein as one donor, and incorporation of one atom of oxygen"/>
    <property type="evidence" value="ECO:0007669"/>
    <property type="project" value="TreeGrafter"/>
</dbReference>
<dbReference type="InterPro" id="IPR050182">
    <property type="entry name" value="Cytochrome_P450_fam2"/>
</dbReference>
<dbReference type="InterPro" id="IPR017972">
    <property type="entry name" value="Cyt_P450_CS"/>
</dbReference>
<feature type="binding site" description="axial binding residue" evidence="7">
    <location>
        <position position="428"/>
    </location>
    <ligand>
        <name>heme</name>
        <dbReference type="ChEBI" id="CHEBI:30413"/>
    </ligand>
    <ligandPart>
        <name>Fe</name>
        <dbReference type="ChEBI" id="CHEBI:18248"/>
    </ligandPart>
</feature>
<dbReference type="GO" id="GO:0006082">
    <property type="term" value="P:organic acid metabolic process"/>
    <property type="evidence" value="ECO:0007669"/>
    <property type="project" value="TreeGrafter"/>
</dbReference>
<evidence type="ECO:0000313" key="10">
    <source>
        <dbReference type="Proteomes" id="UP000494206"/>
    </source>
</evidence>
<reference evidence="9 10" key="1">
    <citation type="submission" date="2020-04" db="EMBL/GenBank/DDBJ databases">
        <authorList>
            <person name="Laetsch R D."/>
            <person name="Stevens L."/>
            <person name="Kumar S."/>
            <person name="Blaxter L. M."/>
        </authorList>
    </citation>
    <scope>NUCLEOTIDE SEQUENCE [LARGE SCALE GENOMIC DNA]</scope>
</reference>